<evidence type="ECO:0000256" key="1">
    <source>
        <dbReference type="SAM" id="SignalP"/>
    </source>
</evidence>
<keyword evidence="1" id="KW-0732">Signal</keyword>
<dbReference type="EMBL" id="JAWRVE010000025">
    <property type="protein sequence ID" value="KAL1873515.1"/>
    <property type="molecule type" value="Genomic_DNA"/>
</dbReference>
<organism evidence="2 3">
    <name type="scientific">Diaporthe australafricana</name>
    <dbReference type="NCBI Taxonomy" id="127596"/>
    <lineage>
        <taxon>Eukaryota</taxon>
        <taxon>Fungi</taxon>
        <taxon>Dikarya</taxon>
        <taxon>Ascomycota</taxon>
        <taxon>Pezizomycotina</taxon>
        <taxon>Sordariomycetes</taxon>
        <taxon>Sordariomycetidae</taxon>
        <taxon>Diaporthales</taxon>
        <taxon>Diaporthaceae</taxon>
        <taxon>Diaporthe</taxon>
    </lineage>
</organism>
<sequence>MAVTTLFAFLLGLLHLWVGICGADDLGGEFFNEKAFIYDNPYLAINSTDNKVIVDLASKGKCMSYIGTADLDPTGADPKELAACELYCAKYPFDTWSCVAPTIDQNNLDWSTIFTNEDLYQWSVGTCMCWNSSDPTPSAQDGSPDTPGNELAAADATKQVKDLTAFSYVLREDDIGQGGEGWRFWKIRWADATMYSSLGTFGVPKDPNLSNTLRVHEIWAASDRRDPSQKAFMHDDVVGFWRLTPLFRNLNDLKEIKFDTIIESELTMKLQPVYQLMGEADLNNPLTVTRSGTRNGEQQAFQLLLRGTKFGRRMQQAIDEFEEMKHRSIEAFYFTGLSAGFDFGIYLDGYDPARVGHPDIWSWNQALARLMVRQPMAIAKL</sequence>
<feature type="chain" id="PRO_5045398966" evidence="1">
    <location>
        <begin position="24"/>
        <end position="381"/>
    </location>
</feature>
<dbReference type="Proteomes" id="UP001583177">
    <property type="component" value="Unassembled WGS sequence"/>
</dbReference>
<protein>
    <submittedName>
        <fullName evidence="2">Uncharacterized protein</fullName>
    </submittedName>
</protein>
<keyword evidence="3" id="KW-1185">Reference proteome</keyword>
<name>A0ABR3XCJ8_9PEZI</name>
<feature type="signal peptide" evidence="1">
    <location>
        <begin position="1"/>
        <end position="23"/>
    </location>
</feature>
<gene>
    <name evidence="2" type="ORF">Daus18300_003878</name>
</gene>
<reference evidence="2 3" key="1">
    <citation type="journal article" date="2024" name="IMA Fungus">
        <title>IMA Genome - F19 : A genome assembly and annotation guide to empower mycologists, including annotated draft genome sequences of Ceratocystis pirilliformis, Diaporthe australafricana, Fusarium ophioides, Paecilomyces lecythidis, and Sporothrix stenoceras.</title>
        <authorList>
            <person name="Aylward J."/>
            <person name="Wilson A.M."/>
            <person name="Visagie C.M."/>
            <person name="Spraker J."/>
            <person name="Barnes I."/>
            <person name="Buitendag C."/>
            <person name="Ceriani C."/>
            <person name="Del Mar Angel L."/>
            <person name="du Plessis D."/>
            <person name="Fuchs T."/>
            <person name="Gasser K."/>
            <person name="Kramer D."/>
            <person name="Li W."/>
            <person name="Munsamy K."/>
            <person name="Piso A."/>
            <person name="Price J.L."/>
            <person name="Sonnekus B."/>
            <person name="Thomas C."/>
            <person name="van der Nest A."/>
            <person name="van Dijk A."/>
            <person name="van Heerden A."/>
            <person name="van Vuuren N."/>
            <person name="Yilmaz N."/>
            <person name="Duong T.A."/>
            <person name="van der Merwe N.A."/>
            <person name="Wingfield M.J."/>
            <person name="Wingfield B.D."/>
        </authorList>
    </citation>
    <scope>NUCLEOTIDE SEQUENCE [LARGE SCALE GENOMIC DNA]</scope>
    <source>
        <strain evidence="2 3">CMW 18300</strain>
    </source>
</reference>
<evidence type="ECO:0000313" key="3">
    <source>
        <dbReference type="Proteomes" id="UP001583177"/>
    </source>
</evidence>
<comment type="caution">
    <text evidence="2">The sequence shown here is derived from an EMBL/GenBank/DDBJ whole genome shotgun (WGS) entry which is preliminary data.</text>
</comment>
<evidence type="ECO:0000313" key="2">
    <source>
        <dbReference type="EMBL" id="KAL1873515.1"/>
    </source>
</evidence>
<accession>A0ABR3XCJ8</accession>
<proteinExistence type="predicted"/>